<evidence type="ECO:0000256" key="1">
    <source>
        <dbReference type="ARBA" id="ARBA00009995"/>
    </source>
</evidence>
<dbReference type="SUPFAM" id="SSF53756">
    <property type="entry name" value="UDP-Glycosyltransferase/glycogen phosphorylase"/>
    <property type="match status" value="1"/>
</dbReference>
<dbReference type="Proteomes" id="UP001642360">
    <property type="component" value="Unassembled WGS sequence"/>
</dbReference>
<evidence type="ECO:0000313" key="2">
    <source>
        <dbReference type="EMBL" id="CAK9183400.1"/>
    </source>
</evidence>
<comment type="caution">
    <text evidence="2">The sequence shown here is derived from an EMBL/GenBank/DDBJ whole genome shotgun (WGS) entry which is preliminary data.</text>
</comment>
<organism evidence="2 3">
    <name type="scientific">Ilex paraguariensis</name>
    <name type="common">yerba mate</name>
    <dbReference type="NCBI Taxonomy" id="185542"/>
    <lineage>
        <taxon>Eukaryota</taxon>
        <taxon>Viridiplantae</taxon>
        <taxon>Streptophyta</taxon>
        <taxon>Embryophyta</taxon>
        <taxon>Tracheophyta</taxon>
        <taxon>Spermatophyta</taxon>
        <taxon>Magnoliopsida</taxon>
        <taxon>eudicotyledons</taxon>
        <taxon>Gunneridae</taxon>
        <taxon>Pentapetalae</taxon>
        <taxon>asterids</taxon>
        <taxon>campanulids</taxon>
        <taxon>Aquifoliales</taxon>
        <taxon>Aquifoliaceae</taxon>
        <taxon>Ilex</taxon>
    </lineage>
</organism>
<protein>
    <submittedName>
        <fullName evidence="2">Uncharacterized protein</fullName>
    </submittedName>
</protein>
<dbReference type="EMBL" id="CAUOFW020008625">
    <property type="protein sequence ID" value="CAK9183400.1"/>
    <property type="molecule type" value="Genomic_DNA"/>
</dbReference>
<dbReference type="PANTHER" id="PTHR11926:SF1516">
    <property type="entry name" value="GLYCOSYLTRANSFERASE"/>
    <property type="match status" value="1"/>
</dbReference>
<name>A0ABC8UQT8_9AQUA</name>
<keyword evidence="3" id="KW-1185">Reference proteome</keyword>
<proteinExistence type="inferred from homology"/>
<dbReference type="AlphaFoldDB" id="A0ABC8UQT8"/>
<dbReference type="PANTHER" id="PTHR11926">
    <property type="entry name" value="GLUCOSYL/GLUCURONOSYL TRANSFERASES"/>
    <property type="match status" value="1"/>
</dbReference>
<comment type="similarity">
    <text evidence="1">Belongs to the UDP-glycosyltransferase family.</text>
</comment>
<gene>
    <name evidence="2" type="ORF">ILEXP_LOCUS53665</name>
</gene>
<accession>A0ABC8UQT8</accession>
<reference evidence="2 3" key="1">
    <citation type="submission" date="2024-02" db="EMBL/GenBank/DDBJ databases">
        <authorList>
            <person name="Vignale AGUSTIN F."/>
            <person name="Sosa J E."/>
            <person name="Modenutti C."/>
        </authorList>
    </citation>
    <scope>NUCLEOTIDE SEQUENCE [LARGE SCALE GENOMIC DNA]</scope>
</reference>
<sequence>MSGEAERASNATAVVFNTSDALEHHVLDALSSMFPRVYAIGPFQFLLNRIPDGNMEMKFVGSGLWKEEPECIQWLNLKKPNSVVYVNFGSVTIMSSQQLIEFARGLANSNHSFLWIIRYDLLVGESKFLPPK</sequence>
<evidence type="ECO:0000313" key="3">
    <source>
        <dbReference type="Proteomes" id="UP001642360"/>
    </source>
</evidence>
<dbReference type="Gene3D" id="3.40.50.2000">
    <property type="entry name" value="Glycogen Phosphorylase B"/>
    <property type="match status" value="2"/>
</dbReference>